<keyword evidence="2" id="KW-0255">Endonuclease</keyword>
<gene>
    <name evidence="2" type="primary">71</name>
    <name evidence="2" type="ORF">SEA_YVONNETASTIC_71</name>
</gene>
<accession>A0A142K932</accession>
<evidence type="ECO:0000259" key="1">
    <source>
        <dbReference type="Pfam" id="PF13392"/>
    </source>
</evidence>
<evidence type="ECO:0000313" key="2">
    <source>
        <dbReference type="EMBL" id="AMS02615.1"/>
    </source>
</evidence>
<evidence type="ECO:0000313" key="3">
    <source>
        <dbReference type="Proteomes" id="UP000201371"/>
    </source>
</evidence>
<protein>
    <submittedName>
        <fullName evidence="2">HNH endonuclease</fullName>
    </submittedName>
</protein>
<feature type="domain" description="HNH nuclease" evidence="1">
    <location>
        <begin position="53"/>
        <end position="95"/>
    </location>
</feature>
<dbReference type="RefSeq" id="YP_009301125.1">
    <property type="nucleotide sequence ID" value="NC_031230.1"/>
</dbReference>
<sequence length="166" mass="19221">MLEGRSRTLESRYWSRVEVKGRDECWPWTGGVEPFGHGVIYLGRFSGTPRNEKAHRLAYEFHHGKPPGDLVVRHTCDNPPCQNPRHLILGTQADNIRDMYSRSRNVNDGRPGTSHPMHKISDADVRDMRDRYSSGGVRYKDLALEYDLSEAQVGRIIKRERWKHLP</sequence>
<proteinExistence type="predicted"/>
<keyword evidence="2" id="KW-0540">Nuclease</keyword>
<dbReference type="InterPro" id="IPR044925">
    <property type="entry name" value="His-Me_finger_sf"/>
</dbReference>
<dbReference type="SUPFAM" id="SSF54060">
    <property type="entry name" value="His-Me finger endonucleases"/>
    <property type="match status" value="1"/>
</dbReference>
<reference evidence="3" key="1">
    <citation type="submission" date="2016-03" db="EMBL/GenBank/DDBJ databases">
        <authorList>
            <person name="Ploux O."/>
        </authorList>
    </citation>
    <scope>NUCLEOTIDE SEQUENCE [LARGE SCALE GENOMIC DNA]</scope>
</reference>
<name>A0A142K932_9CAUD</name>
<dbReference type="GO" id="GO:0004519">
    <property type="term" value="F:endonuclease activity"/>
    <property type="evidence" value="ECO:0007669"/>
    <property type="project" value="UniProtKB-KW"/>
</dbReference>
<dbReference type="Proteomes" id="UP000201371">
    <property type="component" value="Segment"/>
</dbReference>
<dbReference type="Pfam" id="PF13392">
    <property type="entry name" value="HNH_3"/>
    <property type="match status" value="1"/>
</dbReference>
<dbReference type="InterPro" id="IPR044930">
    <property type="entry name" value="Homing_endonuclease_His-Me"/>
</dbReference>
<keyword evidence="2" id="KW-0378">Hydrolase</keyword>
<dbReference type="InterPro" id="IPR003615">
    <property type="entry name" value="HNH_nuc"/>
</dbReference>
<keyword evidence="3" id="KW-1185">Reference proteome</keyword>
<organism evidence="2 3">
    <name type="scientific">Gordonia phage Yvonnetastic</name>
    <dbReference type="NCBI Taxonomy" id="1821566"/>
    <lineage>
        <taxon>Viruses</taxon>
        <taxon>Duplodnaviria</taxon>
        <taxon>Heunggongvirae</taxon>
        <taxon>Uroviricota</taxon>
        <taxon>Caudoviricetes</taxon>
        <taxon>Yvonnevirus</taxon>
        <taxon>Yvonnevirus yvonnetastic</taxon>
        <taxon>Gordonia virus Yvonnetastic</taxon>
    </lineage>
</organism>
<dbReference type="Gene3D" id="3.90.75.10">
    <property type="entry name" value="Homing Intron 3 (I-ppo) Encoded Endonuclease, Chain A"/>
    <property type="match status" value="1"/>
</dbReference>
<dbReference type="KEGG" id="vg:29125033"/>
<dbReference type="GeneID" id="29125033"/>
<dbReference type="OrthoDB" id="21336at10239"/>
<dbReference type="EMBL" id="KU963248">
    <property type="protein sequence ID" value="AMS02615.1"/>
    <property type="molecule type" value="Genomic_DNA"/>
</dbReference>